<sequence>MEQEEFGREMLRLYYGGECEVTSMERVELILPCPEIIRVPGAPENLAGMIYKEGGLIPVFRPGYDQRAVNDQITGKNQNLVPKEAPACVVLIRKEDGSLKGMAADEVAGGGAIDTIYE</sequence>
<evidence type="ECO:0000313" key="3">
    <source>
        <dbReference type="Proteomes" id="UP000095651"/>
    </source>
</evidence>
<dbReference type="AlphaFoldDB" id="A0A174E3R4"/>
<organism evidence="1 3">
    <name type="scientific">Hungatella hathewayi</name>
    <dbReference type="NCBI Taxonomy" id="154046"/>
    <lineage>
        <taxon>Bacteria</taxon>
        <taxon>Bacillati</taxon>
        <taxon>Bacillota</taxon>
        <taxon>Clostridia</taxon>
        <taxon>Lachnospirales</taxon>
        <taxon>Lachnospiraceae</taxon>
        <taxon>Hungatella</taxon>
    </lineage>
</organism>
<protein>
    <recommendedName>
        <fullName evidence="5">CheW-like domain-containing protein</fullName>
    </recommendedName>
</protein>
<dbReference type="EMBL" id="CYZE01000005">
    <property type="protein sequence ID" value="CUO32107.1"/>
    <property type="molecule type" value="Genomic_DNA"/>
</dbReference>
<dbReference type="InterPro" id="IPR036061">
    <property type="entry name" value="CheW-like_dom_sf"/>
</dbReference>
<reference evidence="1 3" key="1">
    <citation type="submission" date="2015-09" db="EMBL/GenBank/DDBJ databases">
        <authorList>
            <consortium name="Pathogen Informatics"/>
        </authorList>
    </citation>
    <scope>NUCLEOTIDE SEQUENCE [LARGE SCALE GENOMIC DNA]</scope>
    <source>
        <strain evidence="1 3">2789STDY5608850</strain>
    </source>
</reference>
<dbReference type="Proteomes" id="UP000261257">
    <property type="component" value="Unassembled WGS sequence"/>
</dbReference>
<dbReference type="Proteomes" id="UP000095651">
    <property type="component" value="Unassembled WGS sequence"/>
</dbReference>
<gene>
    <name evidence="2" type="ORF">DXC39_26405</name>
    <name evidence="1" type="ORF">ERS852407_02466</name>
</gene>
<reference evidence="2 4" key="2">
    <citation type="submission" date="2018-08" db="EMBL/GenBank/DDBJ databases">
        <title>A genome reference for cultivated species of the human gut microbiota.</title>
        <authorList>
            <person name="Zou Y."/>
            <person name="Xue W."/>
            <person name="Luo G."/>
        </authorList>
    </citation>
    <scope>NUCLEOTIDE SEQUENCE [LARGE SCALE GENOMIC DNA]</scope>
    <source>
        <strain evidence="2 4">TF05-11AC</strain>
    </source>
</reference>
<dbReference type="SUPFAM" id="SSF50341">
    <property type="entry name" value="CheW-like"/>
    <property type="match status" value="1"/>
</dbReference>
<evidence type="ECO:0000313" key="2">
    <source>
        <dbReference type="EMBL" id="RGL96537.1"/>
    </source>
</evidence>
<dbReference type="GO" id="GO:0006935">
    <property type="term" value="P:chemotaxis"/>
    <property type="evidence" value="ECO:0007669"/>
    <property type="project" value="InterPro"/>
</dbReference>
<dbReference type="EMBL" id="QSSQ01000040">
    <property type="protein sequence ID" value="RGL96537.1"/>
    <property type="molecule type" value="Genomic_DNA"/>
</dbReference>
<evidence type="ECO:0008006" key="5">
    <source>
        <dbReference type="Google" id="ProtNLM"/>
    </source>
</evidence>
<evidence type="ECO:0000313" key="4">
    <source>
        <dbReference type="Proteomes" id="UP000261257"/>
    </source>
</evidence>
<dbReference type="GO" id="GO:0007165">
    <property type="term" value="P:signal transduction"/>
    <property type="evidence" value="ECO:0007669"/>
    <property type="project" value="InterPro"/>
</dbReference>
<accession>A0A174E3R4</accession>
<dbReference type="RefSeq" id="WP_055655428.1">
    <property type="nucleotide sequence ID" value="NZ_CABIXC010000005.1"/>
</dbReference>
<name>A0A174E3R4_9FIRM</name>
<evidence type="ECO:0000313" key="1">
    <source>
        <dbReference type="EMBL" id="CUO32107.1"/>
    </source>
</evidence>
<proteinExistence type="predicted"/>